<dbReference type="STRING" id="1080227.A8L45_20780"/>
<sequence>MAIAVYFDLDNTLVNRALSIDSFATLFAQVYGAKLLKVSISEISGIVKKADNGGYLASDSKYKKISEAIAFELSSKLPWREKISEAEIHEFWKTRFPQCTVEMAGAADVVNHFAKHGVHLGIISNGAEPSRLATLAATSFADRFKQVVSSGAFGTKKPDPEIFVQTAIAAGFEPSDCYYIGDHPVNDVDGALAAGMKAIWLSGFHQQDGVLPEAQVITALVEILPLIEARPQ</sequence>
<dbReference type="OrthoDB" id="5623813at2"/>
<comment type="cofactor">
    <cofactor evidence="1">
        <name>Mg(2+)</name>
        <dbReference type="ChEBI" id="CHEBI:18420"/>
    </cofactor>
</comment>
<dbReference type="GO" id="GO:0044281">
    <property type="term" value="P:small molecule metabolic process"/>
    <property type="evidence" value="ECO:0007669"/>
    <property type="project" value="UniProtKB-ARBA"/>
</dbReference>
<dbReference type="PRINTS" id="PR00413">
    <property type="entry name" value="HADHALOGNASE"/>
</dbReference>
<dbReference type="InterPro" id="IPR023214">
    <property type="entry name" value="HAD_sf"/>
</dbReference>
<evidence type="ECO:0000256" key="1">
    <source>
        <dbReference type="ARBA" id="ARBA00001946"/>
    </source>
</evidence>
<dbReference type="InterPro" id="IPR041492">
    <property type="entry name" value="HAD_2"/>
</dbReference>
<evidence type="ECO:0008006" key="7">
    <source>
        <dbReference type="Google" id="ProtNLM"/>
    </source>
</evidence>
<dbReference type="Gene3D" id="3.40.50.1000">
    <property type="entry name" value="HAD superfamily/HAD-like"/>
    <property type="match status" value="1"/>
</dbReference>
<comment type="caution">
    <text evidence="5">The sequence shown here is derived from an EMBL/GenBank/DDBJ whole genome shotgun (WGS) entry which is preliminary data.</text>
</comment>
<dbReference type="Gene3D" id="1.10.150.520">
    <property type="match status" value="1"/>
</dbReference>
<keyword evidence="3" id="KW-0378">Hydrolase</keyword>
<dbReference type="GO" id="GO:0016791">
    <property type="term" value="F:phosphatase activity"/>
    <property type="evidence" value="ECO:0007669"/>
    <property type="project" value="TreeGrafter"/>
</dbReference>
<protein>
    <recommendedName>
        <fullName evidence="7">Hydrolase</fullName>
    </recommendedName>
</protein>
<keyword evidence="2" id="KW-0479">Metal-binding</keyword>
<dbReference type="InterPro" id="IPR051400">
    <property type="entry name" value="HAD-like_hydrolase"/>
</dbReference>
<gene>
    <name evidence="5" type="ORF">A8L45_20780</name>
</gene>
<evidence type="ECO:0000256" key="4">
    <source>
        <dbReference type="ARBA" id="ARBA00022842"/>
    </source>
</evidence>
<evidence type="ECO:0000256" key="2">
    <source>
        <dbReference type="ARBA" id="ARBA00022723"/>
    </source>
</evidence>
<keyword evidence="6" id="KW-1185">Reference proteome</keyword>
<dbReference type="GO" id="GO:0046872">
    <property type="term" value="F:metal ion binding"/>
    <property type="evidence" value="ECO:0007669"/>
    <property type="project" value="UniProtKB-KW"/>
</dbReference>
<proteinExistence type="predicted"/>
<dbReference type="Pfam" id="PF13419">
    <property type="entry name" value="HAD_2"/>
    <property type="match status" value="1"/>
</dbReference>
<accession>A0A1C3EAK7</accession>
<dbReference type="EMBL" id="LYBM01000056">
    <property type="protein sequence ID" value="ODA30240.1"/>
    <property type="molecule type" value="Genomic_DNA"/>
</dbReference>
<dbReference type="PANTHER" id="PTHR46470">
    <property type="entry name" value="N-ACYLNEURAMINATE-9-PHOSPHATASE"/>
    <property type="match status" value="1"/>
</dbReference>
<dbReference type="SFLD" id="SFLDS00003">
    <property type="entry name" value="Haloacid_Dehalogenase"/>
    <property type="match status" value="1"/>
</dbReference>
<dbReference type="InterPro" id="IPR006439">
    <property type="entry name" value="HAD-SF_hydro_IA"/>
</dbReference>
<dbReference type="Proteomes" id="UP000094936">
    <property type="component" value="Unassembled WGS sequence"/>
</dbReference>
<dbReference type="NCBIfam" id="TIGR01549">
    <property type="entry name" value="HAD-SF-IA-v1"/>
    <property type="match status" value="1"/>
</dbReference>
<reference evidence="5 6" key="1">
    <citation type="submission" date="2016-05" db="EMBL/GenBank/DDBJ databases">
        <title>Genomic Taxonomy of the Vibrionaceae.</title>
        <authorList>
            <person name="Gomez-Gil B."/>
            <person name="Enciso-Ibarra J."/>
        </authorList>
    </citation>
    <scope>NUCLEOTIDE SEQUENCE [LARGE SCALE GENOMIC DNA]</scope>
    <source>
        <strain evidence="5 6">CAIM 1920</strain>
    </source>
</reference>
<dbReference type="SFLD" id="SFLDG01129">
    <property type="entry name" value="C1.5:_HAD__Beta-PGM__Phosphata"/>
    <property type="match status" value="1"/>
</dbReference>
<organism evidence="5 6">
    <name type="scientific">Veronia pacifica</name>
    <dbReference type="NCBI Taxonomy" id="1080227"/>
    <lineage>
        <taxon>Bacteria</taxon>
        <taxon>Pseudomonadati</taxon>
        <taxon>Pseudomonadota</taxon>
        <taxon>Gammaproteobacteria</taxon>
        <taxon>Vibrionales</taxon>
        <taxon>Vibrionaceae</taxon>
        <taxon>Veronia</taxon>
    </lineage>
</organism>
<dbReference type="NCBIfam" id="TIGR01509">
    <property type="entry name" value="HAD-SF-IA-v3"/>
    <property type="match status" value="1"/>
</dbReference>
<dbReference type="SUPFAM" id="SSF56784">
    <property type="entry name" value="HAD-like"/>
    <property type="match status" value="1"/>
</dbReference>
<evidence type="ECO:0000313" key="5">
    <source>
        <dbReference type="EMBL" id="ODA30240.1"/>
    </source>
</evidence>
<dbReference type="RefSeq" id="WP_068905274.1">
    <property type="nucleotide sequence ID" value="NZ_JBHUIF010000017.1"/>
</dbReference>
<evidence type="ECO:0000313" key="6">
    <source>
        <dbReference type="Proteomes" id="UP000094936"/>
    </source>
</evidence>
<name>A0A1C3EAK7_9GAMM</name>
<dbReference type="AlphaFoldDB" id="A0A1C3EAK7"/>
<dbReference type="InterPro" id="IPR036412">
    <property type="entry name" value="HAD-like_sf"/>
</dbReference>
<dbReference type="PANTHER" id="PTHR46470:SF2">
    <property type="entry name" value="GLYCERALDEHYDE 3-PHOSPHATE PHOSPHATASE"/>
    <property type="match status" value="1"/>
</dbReference>
<evidence type="ECO:0000256" key="3">
    <source>
        <dbReference type="ARBA" id="ARBA00022801"/>
    </source>
</evidence>
<keyword evidence="4" id="KW-0460">Magnesium</keyword>